<evidence type="ECO:0008006" key="3">
    <source>
        <dbReference type="Google" id="ProtNLM"/>
    </source>
</evidence>
<keyword evidence="2" id="KW-1185">Reference proteome</keyword>
<dbReference type="EMBL" id="JAODOP010000004">
    <property type="protein sequence ID" value="MEF3834840.1"/>
    <property type="molecule type" value="Genomic_DNA"/>
</dbReference>
<dbReference type="RefSeq" id="WP_303307149.1">
    <property type="nucleotide sequence ID" value="NZ_JAODOP010000004.1"/>
</dbReference>
<accession>A0ABU7XYF0</accession>
<protein>
    <recommendedName>
        <fullName evidence="3">DKNYY family protein</fullName>
    </recommendedName>
</protein>
<proteinExistence type="predicted"/>
<comment type="caution">
    <text evidence="1">The sequence shown here is derived from an EMBL/GenBank/DDBJ whole genome shotgun (WGS) entry which is preliminary data.</text>
</comment>
<evidence type="ECO:0000313" key="1">
    <source>
        <dbReference type="EMBL" id="MEF3834840.1"/>
    </source>
</evidence>
<sequence length="249" mass="28730">MNKTILKTLALFCFIVSCKTGVKESAITADGCELFKIGNYKFYNPRIYERPVIFKKGSHELLHDEYTPKWYPGYCAENLPAYFKTKEDFLKHVHSSQIKRLSTPYFEEFYNRNKDKAKGKPGLYNDDYHLLFRGTVSVKNAKSGNEYLLVAGKSYIDSEADYDKNTDFYESDVKTMFAFMLEDGAYKSVDPNLVFGTFTKEQHDKVYDILSVKSLVYASCFENVNTTRKPNFDSSALPGWVYNKSDLDD</sequence>
<organism evidence="1 2">
    <name type="scientific">Flavivirga spongiicola</name>
    <dbReference type="NCBI Taxonomy" id="421621"/>
    <lineage>
        <taxon>Bacteria</taxon>
        <taxon>Pseudomonadati</taxon>
        <taxon>Bacteroidota</taxon>
        <taxon>Flavobacteriia</taxon>
        <taxon>Flavobacteriales</taxon>
        <taxon>Flavobacteriaceae</taxon>
        <taxon>Flavivirga</taxon>
    </lineage>
</organism>
<gene>
    <name evidence="1" type="ORF">N1F79_17030</name>
</gene>
<dbReference type="Proteomes" id="UP001337305">
    <property type="component" value="Unassembled WGS sequence"/>
</dbReference>
<evidence type="ECO:0000313" key="2">
    <source>
        <dbReference type="Proteomes" id="UP001337305"/>
    </source>
</evidence>
<name>A0ABU7XYF0_9FLAO</name>
<dbReference type="PROSITE" id="PS51257">
    <property type="entry name" value="PROKAR_LIPOPROTEIN"/>
    <property type="match status" value="1"/>
</dbReference>
<reference evidence="1 2" key="1">
    <citation type="submission" date="2022-09" db="EMBL/GenBank/DDBJ databases">
        <title>Genome sequencing of Flavivirga sp. MEBiC05379.</title>
        <authorList>
            <person name="Oh H.-M."/>
            <person name="Kwon K.K."/>
            <person name="Park M.J."/>
            <person name="Yang S.-H."/>
        </authorList>
    </citation>
    <scope>NUCLEOTIDE SEQUENCE [LARGE SCALE GENOMIC DNA]</scope>
    <source>
        <strain evidence="1 2">MEBiC05379</strain>
    </source>
</reference>